<evidence type="ECO:0000256" key="1">
    <source>
        <dbReference type="SAM" id="Phobius"/>
    </source>
</evidence>
<organism evidence="2 3">
    <name type="scientific">Cryobacterium frigoriphilum</name>
    <dbReference type="NCBI Taxonomy" id="1259150"/>
    <lineage>
        <taxon>Bacteria</taxon>
        <taxon>Bacillati</taxon>
        <taxon>Actinomycetota</taxon>
        <taxon>Actinomycetes</taxon>
        <taxon>Micrococcales</taxon>
        <taxon>Microbacteriaceae</taxon>
        <taxon>Cryobacterium</taxon>
    </lineage>
</organism>
<reference evidence="2 3" key="1">
    <citation type="submission" date="2019-03" db="EMBL/GenBank/DDBJ databases">
        <title>Genomics of glacier-inhabiting Cryobacterium strains.</title>
        <authorList>
            <person name="Liu Q."/>
            <person name="Xin Y.-H."/>
        </authorList>
    </citation>
    <scope>NUCLEOTIDE SEQUENCE [LARGE SCALE GENOMIC DNA]</scope>
    <source>
        <strain evidence="2 3">Hh14</strain>
    </source>
</reference>
<feature type="transmembrane region" description="Helical" evidence="1">
    <location>
        <begin position="67"/>
        <end position="89"/>
    </location>
</feature>
<keyword evidence="1" id="KW-1133">Transmembrane helix</keyword>
<sequence length="213" mass="21509">MTSRWARFARGWVVAVFSTLVAALSHTLGGGAAPSALAVAVSLAFAGMICVGLAGRTVSALRLGLSVVLSQVIFHTLFSFGGAGGALAVDVAATAGLHGHLAEPAVSIVPGAATAIAHAGHAGAAMWLAHLAAAAVTIIALRHGEQAFWGLLANARLGIRSVAPSRAALRVPVAVPTLLHRPPETCDAPAPRDLGVFLVTRPHRGPPVFVLCA</sequence>
<accession>A0A4R9A6Z9</accession>
<keyword evidence="1" id="KW-0812">Transmembrane</keyword>
<keyword evidence="3" id="KW-1185">Reference proteome</keyword>
<dbReference type="EMBL" id="SOHE01000022">
    <property type="protein sequence ID" value="TFD53347.1"/>
    <property type="molecule type" value="Genomic_DNA"/>
</dbReference>
<evidence type="ECO:0000313" key="3">
    <source>
        <dbReference type="Proteomes" id="UP000297447"/>
    </source>
</evidence>
<feature type="transmembrane region" description="Helical" evidence="1">
    <location>
        <begin position="35"/>
        <end position="55"/>
    </location>
</feature>
<protein>
    <submittedName>
        <fullName evidence="2">Uncharacterized protein</fullName>
    </submittedName>
</protein>
<keyword evidence="1" id="KW-0472">Membrane</keyword>
<dbReference type="RefSeq" id="WP_134518615.1">
    <property type="nucleotide sequence ID" value="NZ_SOHE01000022.1"/>
</dbReference>
<dbReference type="OrthoDB" id="5125396at2"/>
<feature type="transmembrane region" description="Helical" evidence="1">
    <location>
        <begin position="124"/>
        <end position="141"/>
    </location>
</feature>
<name>A0A4R9A6Z9_9MICO</name>
<gene>
    <name evidence="2" type="ORF">E3T55_05675</name>
</gene>
<proteinExistence type="predicted"/>
<dbReference type="Proteomes" id="UP000297447">
    <property type="component" value="Unassembled WGS sequence"/>
</dbReference>
<comment type="caution">
    <text evidence="2">The sequence shown here is derived from an EMBL/GenBank/DDBJ whole genome shotgun (WGS) entry which is preliminary data.</text>
</comment>
<evidence type="ECO:0000313" key="2">
    <source>
        <dbReference type="EMBL" id="TFD53347.1"/>
    </source>
</evidence>
<dbReference type="AlphaFoldDB" id="A0A4R9A6Z9"/>